<evidence type="ECO:0000313" key="3">
    <source>
        <dbReference type="Proteomes" id="UP000016924"/>
    </source>
</evidence>
<dbReference type="GeneID" id="19900166"/>
<dbReference type="RefSeq" id="XP_007778944.1">
    <property type="nucleotide sequence ID" value="XM_007780754.1"/>
</dbReference>
<dbReference type="EMBL" id="JH767564">
    <property type="protein sequence ID" value="EON63627.1"/>
    <property type="molecule type" value="Genomic_DNA"/>
</dbReference>
<dbReference type="HOGENOM" id="CLU_507134_0_0_1"/>
<sequence length="537" mass="59577">MAFSASDRSPASRLQDDRIDAEQTIPVARLPSAPHVGLPTSLPSEEKVMTEAWPSDPNPKGNDDMEEIEEDVEMVSTKVRQLTRLPKDFQYQESRRLYSKSDEACSSEAIHEYRGKGRPTFRVSKNNKIEDRKKAMIVTYDGNHLQTWGSFEQTSETEVFIQASYTCDTQYPSVNLRLKENKVHKGCLTIFPKNLNCDLGNESLGLVMLAGAQNAAQIKSQLAGFPPATQAKLSDMADNSRLWSTFLDLTTESRTWLGRSQDELDLISAQFAADAGVLSQTERCIAALNICKGVAIHVPIQASAEAGRAFNDFTAFFKSAMWMSGMTKHSLKRLATAPPDVGRSAAQRALDGKRLRQDTSTTPAQENPMNKDHSFRIARETVSKIRTASGLTKNERALFRYIELLEDEKVALHKAVSQSNAALQNAQKKLQAEYRATKTGMEDAILAAKFALRNLEDTALFLQANNSESILSRATVTAEDSLTEAGYLEAASNFASLRQNHEPKNEWPELHATHPDGLLAGLEEFTKEQLREAESAE</sequence>
<name>R7YP19_CONA1</name>
<dbReference type="Proteomes" id="UP000016924">
    <property type="component" value="Unassembled WGS sequence"/>
</dbReference>
<feature type="region of interest" description="Disordered" evidence="1">
    <location>
        <begin position="347"/>
        <end position="371"/>
    </location>
</feature>
<keyword evidence="3" id="KW-1185">Reference proteome</keyword>
<evidence type="ECO:0000313" key="2">
    <source>
        <dbReference type="EMBL" id="EON63627.1"/>
    </source>
</evidence>
<dbReference type="AlphaFoldDB" id="R7YP19"/>
<protein>
    <submittedName>
        <fullName evidence="2">Uncharacterized protein</fullName>
    </submittedName>
</protein>
<feature type="compositionally biased region" description="Polar residues" evidence="1">
    <location>
        <begin position="358"/>
        <end position="368"/>
    </location>
</feature>
<feature type="region of interest" description="Disordered" evidence="1">
    <location>
        <begin position="1"/>
        <end position="63"/>
    </location>
</feature>
<organism evidence="2 3">
    <name type="scientific">Coniosporium apollinis (strain CBS 100218)</name>
    <name type="common">Rock-inhabiting black yeast</name>
    <dbReference type="NCBI Taxonomy" id="1168221"/>
    <lineage>
        <taxon>Eukaryota</taxon>
        <taxon>Fungi</taxon>
        <taxon>Dikarya</taxon>
        <taxon>Ascomycota</taxon>
        <taxon>Pezizomycotina</taxon>
        <taxon>Dothideomycetes</taxon>
        <taxon>Dothideomycetes incertae sedis</taxon>
        <taxon>Coniosporium</taxon>
    </lineage>
</organism>
<dbReference type="OrthoDB" id="10547801at2759"/>
<gene>
    <name evidence="2" type="ORF">W97_02855</name>
</gene>
<reference evidence="3" key="1">
    <citation type="submission" date="2012-06" db="EMBL/GenBank/DDBJ databases">
        <title>The genome sequence of Coniosporium apollinis CBS 100218.</title>
        <authorList>
            <consortium name="The Broad Institute Genome Sequencing Platform"/>
            <person name="Cuomo C."/>
            <person name="Gorbushina A."/>
            <person name="Noack S."/>
            <person name="Walker B."/>
            <person name="Young S.K."/>
            <person name="Zeng Q."/>
            <person name="Gargeya S."/>
            <person name="Fitzgerald M."/>
            <person name="Haas B."/>
            <person name="Abouelleil A."/>
            <person name="Alvarado L."/>
            <person name="Arachchi H.M."/>
            <person name="Berlin A.M."/>
            <person name="Chapman S.B."/>
            <person name="Goldberg J."/>
            <person name="Griggs A."/>
            <person name="Gujja S."/>
            <person name="Hansen M."/>
            <person name="Howarth C."/>
            <person name="Imamovic A."/>
            <person name="Larimer J."/>
            <person name="McCowan C."/>
            <person name="Montmayeur A."/>
            <person name="Murphy C."/>
            <person name="Neiman D."/>
            <person name="Pearson M."/>
            <person name="Priest M."/>
            <person name="Roberts A."/>
            <person name="Saif S."/>
            <person name="Shea T."/>
            <person name="Sisk P."/>
            <person name="Sykes S."/>
            <person name="Wortman J."/>
            <person name="Nusbaum C."/>
            <person name="Birren B."/>
        </authorList>
    </citation>
    <scope>NUCLEOTIDE SEQUENCE [LARGE SCALE GENOMIC DNA]</scope>
    <source>
        <strain evidence="3">CBS 100218</strain>
    </source>
</reference>
<proteinExistence type="predicted"/>
<accession>R7YP19</accession>
<evidence type="ECO:0000256" key="1">
    <source>
        <dbReference type="SAM" id="MobiDB-lite"/>
    </source>
</evidence>